<protein>
    <recommendedName>
        <fullName evidence="4">BTB domain-containing protein</fullName>
    </recommendedName>
</protein>
<dbReference type="CDD" id="cd18186">
    <property type="entry name" value="BTB_POZ_ZBTB_KLHL-like"/>
    <property type="match status" value="1"/>
</dbReference>
<accession>A0A9P7ZRY0</accession>
<organism evidence="2 3">
    <name type="scientific">Emericellopsis atlantica</name>
    <dbReference type="NCBI Taxonomy" id="2614577"/>
    <lineage>
        <taxon>Eukaryota</taxon>
        <taxon>Fungi</taxon>
        <taxon>Dikarya</taxon>
        <taxon>Ascomycota</taxon>
        <taxon>Pezizomycotina</taxon>
        <taxon>Sordariomycetes</taxon>
        <taxon>Hypocreomycetidae</taxon>
        <taxon>Hypocreales</taxon>
        <taxon>Bionectriaceae</taxon>
        <taxon>Emericellopsis</taxon>
    </lineage>
</organism>
<dbReference type="InterPro" id="IPR011333">
    <property type="entry name" value="SKP1/BTB/POZ_sf"/>
</dbReference>
<keyword evidence="3" id="KW-1185">Reference proteome</keyword>
<reference evidence="2" key="1">
    <citation type="journal article" date="2021" name="IMA Fungus">
        <title>Genomic characterization of three marine fungi, including Emericellopsis atlantica sp. nov. with signatures of a generalist lifestyle and marine biomass degradation.</title>
        <authorList>
            <person name="Hagestad O.C."/>
            <person name="Hou L."/>
            <person name="Andersen J.H."/>
            <person name="Hansen E.H."/>
            <person name="Altermark B."/>
            <person name="Li C."/>
            <person name="Kuhnert E."/>
            <person name="Cox R.J."/>
            <person name="Crous P.W."/>
            <person name="Spatafora J.W."/>
            <person name="Lail K."/>
            <person name="Amirebrahimi M."/>
            <person name="Lipzen A."/>
            <person name="Pangilinan J."/>
            <person name="Andreopoulos W."/>
            <person name="Hayes R.D."/>
            <person name="Ng V."/>
            <person name="Grigoriev I.V."/>
            <person name="Jackson S.A."/>
            <person name="Sutton T.D.S."/>
            <person name="Dobson A.D.W."/>
            <person name="Rama T."/>
        </authorList>
    </citation>
    <scope>NUCLEOTIDE SEQUENCE</scope>
    <source>
        <strain evidence="2">TS7</strain>
    </source>
</reference>
<dbReference type="EMBL" id="MU251247">
    <property type="protein sequence ID" value="KAG9256580.1"/>
    <property type="molecule type" value="Genomic_DNA"/>
</dbReference>
<dbReference type="OrthoDB" id="6359816at2759"/>
<evidence type="ECO:0000313" key="3">
    <source>
        <dbReference type="Proteomes" id="UP000887229"/>
    </source>
</evidence>
<proteinExistence type="predicted"/>
<dbReference type="AlphaFoldDB" id="A0A9P7ZRY0"/>
<dbReference type="PANTHER" id="PTHR47843">
    <property type="entry name" value="BTB DOMAIN-CONTAINING PROTEIN-RELATED"/>
    <property type="match status" value="1"/>
</dbReference>
<dbReference type="Gene3D" id="3.30.710.10">
    <property type="entry name" value="Potassium Channel Kv1.1, Chain A"/>
    <property type="match status" value="1"/>
</dbReference>
<dbReference type="PANTHER" id="PTHR47843:SF5">
    <property type="entry name" value="BTB_POZ DOMAIN PROTEIN"/>
    <property type="match status" value="1"/>
</dbReference>
<comment type="caution">
    <text evidence="2">The sequence shown here is derived from an EMBL/GenBank/DDBJ whole genome shotgun (WGS) entry which is preliminary data.</text>
</comment>
<dbReference type="RefSeq" id="XP_046120504.1">
    <property type="nucleotide sequence ID" value="XM_046262031.1"/>
</dbReference>
<name>A0A9P7ZRY0_9HYPO</name>
<feature type="compositionally biased region" description="Basic and acidic residues" evidence="1">
    <location>
        <begin position="259"/>
        <end position="268"/>
    </location>
</feature>
<evidence type="ECO:0008006" key="4">
    <source>
        <dbReference type="Google" id="ProtNLM"/>
    </source>
</evidence>
<gene>
    <name evidence="2" type="ORF">F5Z01DRAFT_634162</name>
</gene>
<dbReference type="Proteomes" id="UP000887229">
    <property type="component" value="Unassembled WGS sequence"/>
</dbReference>
<sequence length="274" mass="30682">MQDSDLRKIMKRYQETTPKDLVIVCGSMEYHVHKLISALSPFFQKACEGEFKVFFGSRTKICRLIQSTQEAREGRLHLPDDDPRSVDAMVQCAATGSYQLASHTVDGGTLLDHVKVWALGQKYELRGFRDAALGGFRGAFGSYCRSYNLRDKETASAVAEDLMEAVDYVYTNTVADQISSTRRQHDTVWTNQLREELARRLARSQKAVVREEARRAAQKHHAFAFELLIALEEIAGGPPEDPTVEGSDSASSANSTPHESIEQFRDEAQSCAQM</sequence>
<dbReference type="SUPFAM" id="SSF54695">
    <property type="entry name" value="POZ domain"/>
    <property type="match status" value="1"/>
</dbReference>
<feature type="compositionally biased region" description="Polar residues" evidence="1">
    <location>
        <begin position="246"/>
        <end position="258"/>
    </location>
</feature>
<feature type="region of interest" description="Disordered" evidence="1">
    <location>
        <begin position="236"/>
        <end position="274"/>
    </location>
</feature>
<dbReference type="GeneID" id="70292934"/>
<evidence type="ECO:0000313" key="2">
    <source>
        <dbReference type="EMBL" id="KAG9256580.1"/>
    </source>
</evidence>
<evidence type="ECO:0000256" key="1">
    <source>
        <dbReference type="SAM" id="MobiDB-lite"/>
    </source>
</evidence>